<dbReference type="SUPFAM" id="SSF52266">
    <property type="entry name" value="SGNH hydrolase"/>
    <property type="match status" value="1"/>
</dbReference>
<dbReference type="InterPro" id="IPR036514">
    <property type="entry name" value="SGNH_hydro_sf"/>
</dbReference>
<dbReference type="Proteomes" id="UP001501844">
    <property type="component" value="Unassembled WGS sequence"/>
</dbReference>
<sequence>MRTMQFRTELNIPPAAAPISLGQGFLTLGSCFAEVIGQQLLQNKATVLVNPFGTVFNPLSCHAHLKRIITQDTKELEQGLVERQGQWFHYDFHSSFTASQPDVLLLYLEEAIKDAHNCLQHTQHLLLTWGTAFVYERQDTGHPVSNCHKVPQKQFTKRLLTVPEIQEDLEDTLNLLQTHFPGIHVILTVSPVRHLKDTLPLNSVSKSTLRVAAHFMQEQNKGVSYFPAYELLLDDLRDYRFYSADLLHPSEMAETYIWQKFVATYLDAEFQQFIQEWQQVKQDLNHRPFAPASPSHQIFLQKLEAKLHHLSLRIDVTQELAQVRGQLTSR</sequence>
<dbReference type="Gene3D" id="3.40.50.1110">
    <property type="entry name" value="SGNH hydrolase"/>
    <property type="match status" value="1"/>
</dbReference>
<dbReference type="Pfam" id="PF08885">
    <property type="entry name" value="GSCFA"/>
    <property type="match status" value="1"/>
</dbReference>
<keyword evidence="3" id="KW-1185">Reference proteome</keyword>
<protein>
    <submittedName>
        <fullName evidence="2">GSCFA domain-containing protein</fullName>
    </submittedName>
</protein>
<gene>
    <name evidence="2" type="ORF">GCM10023183_37100</name>
</gene>
<evidence type="ECO:0000313" key="3">
    <source>
        <dbReference type="Proteomes" id="UP001501844"/>
    </source>
</evidence>
<evidence type="ECO:0000259" key="1">
    <source>
        <dbReference type="Pfam" id="PF08885"/>
    </source>
</evidence>
<dbReference type="InterPro" id="IPR014982">
    <property type="entry name" value="GSCFA"/>
</dbReference>
<dbReference type="EMBL" id="BAABGX010000003">
    <property type="protein sequence ID" value="GAA4316048.1"/>
    <property type="molecule type" value="Genomic_DNA"/>
</dbReference>
<proteinExistence type="predicted"/>
<dbReference type="RefSeq" id="WP_345169628.1">
    <property type="nucleotide sequence ID" value="NZ_BAABGX010000003.1"/>
</dbReference>
<accession>A0ABP8G326</accession>
<feature type="domain" description="GSCFA" evidence="1">
    <location>
        <begin position="25"/>
        <end position="261"/>
    </location>
</feature>
<organism evidence="2 3">
    <name type="scientific">Nibribacter koreensis</name>
    <dbReference type="NCBI Taxonomy" id="1084519"/>
    <lineage>
        <taxon>Bacteria</taxon>
        <taxon>Pseudomonadati</taxon>
        <taxon>Bacteroidota</taxon>
        <taxon>Cytophagia</taxon>
        <taxon>Cytophagales</taxon>
        <taxon>Hymenobacteraceae</taxon>
        <taxon>Nibribacter</taxon>
    </lineage>
</organism>
<reference evidence="3" key="1">
    <citation type="journal article" date="2019" name="Int. J. Syst. Evol. Microbiol.">
        <title>The Global Catalogue of Microorganisms (GCM) 10K type strain sequencing project: providing services to taxonomists for standard genome sequencing and annotation.</title>
        <authorList>
            <consortium name="The Broad Institute Genomics Platform"/>
            <consortium name="The Broad Institute Genome Sequencing Center for Infectious Disease"/>
            <person name="Wu L."/>
            <person name="Ma J."/>
        </authorList>
    </citation>
    <scope>NUCLEOTIDE SEQUENCE [LARGE SCALE GENOMIC DNA]</scope>
    <source>
        <strain evidence="3">JCM 17917</strain>
    </source>
</reference>
<name>A0ABP8G326_9BACT</name>
<evidence type="ECO:0000313" key="2">
    <source>
        <dbReference type="EMBL" id="GAA4316048.1"/>
    </source>
</evidence>
<dbReference type="PROSITE" id="PS51257">
    <property type="entry name" value="PROKAR_LIPOPROTEIN"/>
    <property type="match status" value="1"/>
</dbReference>
<comment type="caution">
    <text evidence="2">The sequence shown here is derived from an EMBL/GenBank/DDBJ whole genome shotgun (WGS) entry which is preliminary data.</text>
</comment>